<feature type="region of interest" description="Disordered" evidence="1">
    <location>
        <begin position="151"/>
        <end position="208"/>
    </location>
</feature>
<evidence type="ECO:0000313" key="2">
    <source>
        <dbReference type="EMBL" id="CAG8553754.1"/>
    </source>
</evidence>
<accession>A0A9N9B734</accession>
<proteinExistence type="predicted"/>
<gene>
    <name evidence="2" type="ORF">FMOSSE_LOCUS6604</name>
</gene>
<feature type="compositionally biased region" description="Basic and acidic residues" evidence="1">
    <location>
        <begin position="1"/>
        <end position="11"/>
    </location>
</feature>
<feature type="compositionally biased region" description="Basic and acidic residues" evidence="1">
    <location>
        <begin position="168"/>
        <end position="184"/>
    </location>
</feature>
<dbReference type="Proteomes" id="UP000789375">
    <property type="component" value="Unassembled WGS sequence"/>
</dbReference>
<protein>
    <submittedName>
        <fullName evidence="2">11063_t:CDS:1</fullName>
    </submittedName>
</protein>
<keyword evidence="3" id="KW-1185">Reference proteome</keyword>
<name>A0A9N9B734_FUNMO</name>
<feature type="region of interest" description="Disordered" evidence="1">
    <location>
        <begin position="1"/>
        <end position="58"/>
    </location>
</feature>
<feature type="compositionally biased region" description="Polar residues" evidence="1">
    <location>
        <begin position="29"/>
        <end position="41"/>
    </location>
</feature>
<reference evidence="2" key="1">
    <citation type="submission" date="2021-06" db="EMBL/GenBank/DDBJ databases">
        <authorList>
            <person name="Kallberg Y."/>
            <person name="Tangrot J."/>
            <person name="Rosling A."/>
        </authorList>
    </citation>
    <scope>NUCLEOTIDE SEQUENCE</scope>
    <source>
        <strain evidence="2">87-6 pot B 2015</strain>
    </source>
</reference>
<evidence type="ECO:0000313" key="3">
    <source>
        <dbReference type="Proteomes" id="UP000789375"/>
    </source>
</evidence>
<sequence length="231" mass="26361">MDEQKLREELNKAQTNTADVTITPKAPETSESANDVTNTGGPPTAKSDDDTEEGHSHRDVLEDDLNEKLWPPTLVGVLPWLWLPVKRVPSDEDATPGFFHHRRRKSSTRFTYSRNCRFKNKISNKRAIRDPNNPNKIYYHHPERRRSTLVSPIIPTTSGGPSNMFNDRSVRMSSPERSEIRSRDIPIYSRGIPSTSTDPTPREIPGSEILPVRFNRKLTNKFGKLARSNFE</sequence>
<evidence type="ECO:0000256" key="1">
    <source>
        <dbReference type="SAM" id="MobiDB-lite"/>
    </source>
</evidence>
<feature type="compositionally biased region" description="Polar residues" evidence="1">
    <location>
        <begin position="151"/>
        <end position="166"/>
    </location>
</feature>
<organism evidence="2 3">
    <name type="scientific">Funneliformis mosseae</name>
    <name type="common">Endomycorrhizal fungus</name>
    <name type="synonym">Glomus mosseae</name>
    <dbReference type="NCBI Taxonomy" id="27381"/>
    <lineage>
        <taxon>Eukaryota</taxon>
        <taxon>Fungi</taxon>
        <taxon>Fungi incertae sedis</taxon>
        <taxon>Mucoromycota</taxon>
        <taxon>Glomeromycotina</taxon>
        <taxon>Glomeromycetes</taxon>
        <taxon>Glomerales</taxon>
        <taxon>Glomeraceae</taxon>
        <taxon>Funneliformis</taxon>
    </lineage>
</organism>
<dbReference type="AlphaFoldDB" id="A0A9N9B734"/>
<dbReference type="EMBL" id="CAJVPP010001408">
    <property type="protein sequence ID" value="CAG8553754.1"/>
    <property type="molecule type" value="Genomic_DNA"/>
</dbReference>
<comment type="caution">
    <text evidence="2">The sequence shown here is derived from an EMBL/GenBank/DDBJ whole genome shotgun (WGS) entry which is preliminary data.</text>
</comment>